<evidence type="ECO:0000256" key="1">
    <source>
        <dbReference type="ARBA" id="ARBA00006817"/>
    </source>
</evidence>
<dbReference type="Proteomes" id="UP000824037">
    <property type="component" value="Unassembled WGS sequence"/>
</dbReference>
<dbReference type="Gene3D" id="3.30.530.20">
    <property type="match status" value="2"/>
</dbReference>
<protein>
    <submittedName>
        <fullName evidence="3">SRPBCC domain-containing protein</fullName>
    </submittedName>
</protein>
<evidence type="ECO:0000313" key="4">
    <source>
        <dbReference type="Proteomes" id="UP000824037"/>
    </source>
</evidence>
<accession>A0A9D2ECZ3</accession>
<comment type="caution">
    <text evidence="3">The sequence shown here is derived from an EMBL/GenBank/DDBJ whole genome shotgun (WGS) entry which is preliminary data.</text>
</comment>
<sequence length="312" mass="34448">MQDPIQRVLGGTPDRPVLTFERRYRTEPEDLWQALTDPDRLARWFGRLDDPAPAGVGAQFSIDLGGGVEDRGVGVITTCHRPERLAYDWRWQGEPTSQVDAVLVPDGDHTRLLLTHRLTERDHAVGYGGGWEEMLGALEHSLAPATPAAHDGHAREVEGNGQWSRLLELAGPDRELRISRTLPADTDQVWHALSTTEGLATWWWAGLDTSYAVDLRLGGHYRFAAAAGGFAVTGTYLAIEPAARLAFSWIWQDDDGDSAPDRVDLTLRTGASVGTTELEVHHRGPWEDAGQVEDYRLGWTSTLDALEHTFSG</sequence>
<dbReference type="InterPro" id="IPR023393">
    <property type="entry name" value="START-like_dom_sf"/>
</dbReference>
<evidence type="ECO:0000313" key="3">
    <source>
        <dbReference type="EMBL" id="HIZ35314.1"/>
    </source>
</evidence>
<feature type="domain" description="Activator of Hsp90 ATPase homologue 1/2-like C-terminal" evidence="2">
    <location>
        <begin position="26"/>
        <end position="141"/>
    </location>
</feature>
<dbReference type="AlphaFoldDB" id="A0A9D2ECZ3"/>
<gene>
    <name evidence="3" type="ORF">H9815_06015</name>
</gene>
<dbReference type="CDD" id="cd07814">
    <property type="entry name" value="SRPBCC_CalC_Aha1-like"/>
    <property type="match status" value="1"/>
</dbReference>
<comment type="similarity">
    <text evidence="1">Belongs to the AHA1 family.</text>
</comment>
<reference evidence="3" key="1">
    <citation type="journal article" date="2021" name="PeerJ">
        <title>Extensive microbial diversity within the chicken gut microbiome revealed by metagenomics and culture.</title>
        <authorList>
            <person name="Gilroy R."/>
            <person name="Ravi A."/>
            <person name="Getino M."/>
            <person name="Pursley I."/>
            <person name="Horton D.L."/>
            <person name="Alikhan N.F."/>
            <person name="Baker D."/>
            <person name="Gharbi K."/>
            <person name="Hall N."/>
            <person name="Watson M."/>
            <person name="Adriaenssens E.M."/>
            <person name="Foster-Nyarko E."/>
            <person name="Jarju S."/>
            <person name="Secka A."/>
            <person name="Antonio M."/>
            <person name="Oren A."/>
            <person name="Chaudhuri R.R."/>
            <person name="La Ragione R."/>
            <person name="Hildebrand F."/>
            <person name="Pallen M.J."/>
        </authorList>
    </citation>
    <scope>NUCLEOTIDE SEQUENCE</scope>
    <source>
        <strain evidence="3">ChiGjej4B4-7305</strain>
    </source>
</reference>
<name>A0A9D2ECZ3_9MICO</name>
<dbReference type="SUPFAM" id="SSF55961">
    <property type="entry name" value="Bet v1-like"/>
    <property type="match status" value="2"/>
</dbReference>
<dbReference type="InterPro" id="IPR013538">
    <property type="entry name" value="ASHA1/2-like_C"/>
</dbReference>
<proteinExistence type="inferred from homology"/>
<dbReference type="Pfam" id="PF08327">
    <property type="entry name" value="AHSA1"/>
    <property type="match status" value="2"/>
</dbReference>
<feature type="domain" description="Activator of Hsp90 ATPase homologue 1/2-like C-terminal" evidence="2">
    <location>
        <begin position="184"/>
        <end position="310"/>
    </location>
</feature>
<dbReference type="EMBL" id="DXBY01000097">
    <property type="protein sequence ID" value="HIZ35314.1"/>
    <property type="molecule type" value="Genomic_DNA"/>
</dbReference>
<evidence type="ECO:0000259" key="2">
    <source>
        <dbReference type="Pfam" id="PF08327"/>
    </source>
</evidence>
<organism evidence="3 4">
    <name type="scientific">Candidatus Ruania gallistercoris</name>
    <dbReference type="NCBI Taxonomy" id="2838746"/>
    <lineage>
        <taxon>Bacteria</taxon>
        <taxon>Bacillati</taxon>
        <taxon>Actinomycetota</taxon>
        <taxon>Actinomycetes</taxon>
        <taxon>Micrococcales</taxon>
        <taxon>Ruaniaceae</taxon>
        <taxon>Ruania</taxon>
    </lineage>
</organism>
<reference evidence="3" key="2">
    <citation type="submission" date="2021-04" db="EMBL/GenBank/DDBJ databases">
        <authorList>
            <person name="Gilroy R."/>
        </authorList>
    </citation>
    <scope>NUCLEOTIDE SEQUENCE</scope>
    <source>
        <strain evidence="3">ChiGjej4B4-7305</strain>
    </source>
</reference>